<dbReference type="Gene3D" id="6.10.250.180">
    <property type="match status" value="1"/>
</dbReference>
<dbReference type="InterPro" id="IPR050875">
    <property type="entry name" value="Troponin_I"/>
</dbReference>
<accession>A0AAV1F7U9</accession>
<evidence type="ECO:0000256" key="4">
    <source>
        <dbReference type="ARBA" id="ARBA00023203"/>
    </source>
</evidence>
<keyword evidence="4" id="KW-0009">Actin-binding</keyword>
<feature type="coiled-coil region" evidence="5">
    <location>
        <begin position="26"/>
        <end position="82"/>
    </location>
</feature>
<dbReference type="GO" id="GO:0005861">
    <property type="term" value="C:troponin complex"/>
    <property type="evidence" value="ECO:0007669"/>
    <property type="project" value="InterPro"/>
</dbReference>
<dbReference type="GO" id="GO:0003779">
    <property type="term" value="F:actin binding"/>
    <property type="evidence" value="ECO:0007669"/>
    <property type="project" value="UniProtKB-KW"/>
</dbReference>
<organism evidence="6 7">
    <name type="scientific">Xyrichtys novacula</name>
    <name type="common">Pearly razorfish</name>
    <name type="synonym">Hemipteronotus novacula</name>
    <dbReference type="NCBI Taxonomy" id="13765"/>
    <lineage>
        <taxon>Eukaryota</taxon>
        <taxon>Metazoa</taxon>
        <taxon>Chordata</taxon>
        <taxon>Craniata</taxon>
        <taxon>Vertebrata</taxon>
        <taxon>Euteleostomi</taxon>
        <taxon>Actinopterygii</taxon>
        <taxon>Neopterygii</taxon>
        <taxon>Teleostei</taxon>
        <taxon>Neoteleostei</taxon>
        <taxon>Acanthomorphata</taxon>
        <taxon>Eupercaria</taxon>
        <taxon>Labriformes</taxon>
        <taxon>Labridae</taxon>
        <taxon>Xyrichtys</taxon>
    </lineage>
</organism>
<evidence type="ECO:0000256" key="5">
    <source>
        <dbReference type="SAM" id="Coils"/>
    </source>
</evidence>
<dbReference type="AlphaFoldDB" id="A0AAV1F7U9"/>
<dbReference type="Proteomes" id="UP001178508">
    <property type="component" value="Chromosome 5"/>
</dbReference>
<dbReference type="GO" id="GO:0003009">
    <property type="term" value="P:skeletal muscle contraction"/>
    <property type="evidence" value="ECO:0007669"/>
    <property type="project" value="TreeGrafter"/>
</dbReference>
<dbReference type="InterPro" id="IPR038077">
    <property type="entry name" value="Troponin_sf"/>
</dbReference>
<dbReference type="GO" id="GO:0060048">
    <property type="term" value="P:cardiac muscle contraction"/>
    <property type="evidence" value="ECO:0007669"/>
    <property type="project" value="TreeGrafter"/>
</dbReference>
<evidence type="ECO:0000256" key="1">
    <source>
        <dbReference type="ARBA" id="ARBA00001988"/>
    </source>
</evidence>
<keyword evidence="3" id="KW-0514">Muscle protein</keyword>
<keyword evidence="7" id="KW-1185">Reference proteome</keyword>
<name>A0AAV1F7U9_XYRNO</name>
<evidence type="ECO:0000313" key="6">
    <source>
        <dbReference type="EMBL" id="CAJ1056791.1"/>
    </source>
</evidence>
<comment type="similarity">
    <text evidence="2">Belongs to the troponin I family.</text>
</comment>
<dbReference type="SUPFAM" id="SSF90250">
    <property type="entry name" value="Troponin coil-coiled subunits"/>
    <property type="match status" value="1"/>
</dbReference>
<dbReference type="EMBL" id="OY660868">
    <property type="protein sequence ID" value="CAJ1056791.1"/>
    <property type="molecule type" value="Genomic_DNA"/>
</dbReference>
<proteinExistence type="inferred from homology"/>
<dbReference type="Gene3D" id="1.20.5.350">
    <property type="match status" value="1"/>
</dbReference>
<protein>
    <submittedName>
        <fullName evidence="6">Troponin I, skeletal, slow c</fullName>
    </submittedName>
</protein>
<reference evidence="6" key="1">
    <citation type="submission" date="2023-08" db="EMBL/GenBank/DDBJ databases">
        <authorList>
            <person name="Alioto T."/>
            <person name="Alioto T."/>
            <person name="Gomez Garrido J."/>
        </authorList>
    </citation>
    <scope>NUCLEOTIDE SEQUENCE</scope>
</reference>
<dbReference type="InterPro" id="IPR001978">
    <property type="entry name" value="Troponin"/>
</dbReference>
<comment type="function">
    <text evidence="1">Troponin I is the inhibitory subunit of troponin, the thin filament regulatory complex which confers calcium-sensitivity to striated muscle actomyosin ATPase activity.</text>
</comment>
<dbReference type="Pfam" id="PF00992">
    <property type="entry name" value="Troponin"/>
    <property type="match status" value="1"/>
</dbReference>
<dbReference type="PANTHER" id="PTHR13738:SF38">
    <property type="entry name" value="NOVEL PROTEIN (ZGC:92233)-RELATED"/>
    <property type="match status" value="1"/>
</dbReference>
<dbReference type="PANTHER" id="PTHR13738">
    <property type="entry name" value="TROPONIN I"/>
    <property type="match status" value="1"/>
</dbReference>
<evidence type="ECO:0000256" key="3">
    <source>
        <dbReference type="ARBA" id="ARBA00023179"/>
    </source>
</evidence>
<sequence length="185" mass="21375">MSEEKGTIKYTPPPSGNKIVPKILLLARATEELEAEKVAREEEKVRYLGEKLPPLQLTGLNVDELQNVCKQMHSQIDMVDEERYDCEAKVIKNFRDINELNLKVRDLGGKFKKPALRKVRVSADEMMRALFSCKTKESMDLRGNLKSVKKEDIKQEKELNMEVGDWRKNVEAMTDMKGRKKMFDA</sequence>
<keyword evidence="5" id="KW-0175">Coiled coil</keyword>
<evidence type="ECO:0000256" key="2">
    <source>
        <dbReference type="ARBA" id="ARBA00009930"/>
    </source>
</evidence>
<evidence type="ECO:0000313" key="7">
    <source>
        <dbReference type="Proteomes" id="UP001178508"/>
    </source>
</evidence>
<gene>
    <name evidence="6" type="ORF">XNOV1_A019621</name>
</gene>